<keyword evidence="2" id="KW-1185">Reference proteome</keyword>
<sequence length="124" mass="14644">MQHNRQLAHIFESARICDSICGRENISIKPPACTQLQPRVPDMAMSSYEVAEIRTSCIFYTKSSVFLFWTCREVSCKMTKKMRDWRKRQKVLNLFLQGSDTDDRPRHLPPMTDLGMMQWQRIED</sequence>
<protein>
    <submittedName>
        <fullName evidence="1">Uncharacterized protein</fullName>
    </submittedName>
</protein>
<dbReference type="Proteomes" id="UP001157502">
    <property type="component" value="Chromosome 15"/>
</dbReference>
<comment type="caution">
    <text evidence="1">The sequence shown here is derived from an EMBL/GenBank/DDBJ whole genome shotgun (WGS) entry which is preliminary data.</text>
</comment>
<organism evidence="1 2">
    <name type="scientific">Dallia pectoralis</name>
    <name type="common">Alaska blackfish</name>
    <dbReference type="NCBI Taxonomy" id="75939"/>
    <lineage>
        <taxon>Eukaryota</taxon>
        <taxon>Metazoa</taxon>
        <taxon>Chordata</taxon>
        <taxon>Craniata</taxon>
        <taxon>Vertebrata</taxon>
        <taxon>Euteleostomi</taxon>
        <taxon>Actinopterygii</taxon>
        <taxon>Neopterygii</taxon>
        <taxon>Teleostei</taxon>
        <taxon>Protacanthopterygii</taxon>
        <taxon>Esociformes</taxon>
        <taxon>Umbridae</taxon>
        <taxon>Dallia</taxon>
    </lineage>
</organism>
<gene>
    <name evidence="1" type="ORF">DPEC_G00188020</name>
</gene>
<evidence type="ECO:0000313" key="1">
    <source>
        <dbReference type="EMBL" id="KAJ8001129.1"/>
    </source>
</evidence>
<dbReference type="EMBL" id="CM055742">
    <property type="protein sequence ID" value="KAJ8001129.1"/>
    <property type="molecule type" value="Genomic_DNA"/>
</dbReference>
<name>A0ACC2GBU5_DALPE</name>
<evidence type="ECO:0000313" key="2">
    <source>
        <dbReference type="Proteomes" id="UP001157502"/>
    </source>
</evidence>
<accession>A0ACC2GBU5</accession>
<proteinExistence type="predicted"/>
<reference evidence="1" key="1">
    <citation type="submission" date="2021-05" db="EMBL/GenBank/DDBJ databases">
        <authorList>
            <person name="Pan Q."/>
            <person name="Jouanno E."/>
            <person name="Zahm M."/>
            <person name="Klopp C."/>
            <person name="Cabau C."/>
            <person name="Louis A."/>
            <person name="Berthelot C."/>
            <person name="Parey E."/>
            <person name="Roest Crollius H."/>
            <person name="Montfort J."/>
            <person name="Robinson-Rechavi M."/>
            <person name="Bouchez O."/>
            <person name="Lampietro C."/>
            <person name="Lopez Roques C."/>
            <person name="Donnadieu C."/>
            <person name="Postlethwait J."/>
            <person name="Bobe J."/>
            <person name="Dillon D."/>
            <person name="Chandos A."/>
            <person name="von Hippel F."/>
            <person name="Guiguen Y."/>
        </authorList>
    </citation>
    <scope>NUCLEOTIDE SEQUENCE</scope>
    <source>
        <strain evidence="1">YG-Jan2019</strain>
    </source>
</reference>